<feature type="compositionally biased region" description="Polar residues" evidence="3">
    <location>
        <begin position="646"/>
        <end position="664"/>
    </location>
</feature>
<dbReference type="Proteomes" id="UP000729402">
    <property type="component" value="Unassembled WGS sequence"/>
</dbReference>
<dbReference type="InterPro" id="IPR032308">
    <property type="entry name" value="TDBD"/>
</dbReference>
<dbReference type="EMBL" id="JAAALK010000086">
    <property type="protein sequence ID" value="KAG8082047.1"/>
    <property type="molecule type" value="Genomic_DNA"/>
</dbReference>
<reference evidence="5" key="2">
    <citation type="submission" date="2021-02" db="EMBL/GenBank/DDBJ databases">
        <authorList>
            <person name="Kimball J.A."/>
            <person name="Haas M.W."/>
            <person name="Macchietto M."/>
            <person name="Kono T."/>
            <person name="Duquette J."/>
            <person name="Shao M."/>
        </authorList>
    </citation>
    <scope>NUCLEOTIDE SEQUENCE</scope>
    <source>
        <tissue evidence="5">Fresh leaf tissue</tissue>
    </source>
</reference>
<gene>
    <name evidence="5" type="ORF">GUJ93_ZPchr0014g46819</name>
</gene>
<dbReference type="PANTHER" id="PTHR46508:SF28">
    <property type="entry name" value="PHD-TYPE DOMAIN-CONTAINING PROTEIN"/>
    <property type="match status" value="1"/>
</dbReference>
<feature type="region of interest" description="Disordered" evidence="3">
    <location>
        <begin position="646"/>
        <end position="688"/>
    </location>
</feature>
<comment type="caution">
    <text evidence="5">The sequence shown here is derived from an EMBL/GenBank/DDBJ whole genome shotgun (WGS) entry which is preliminary data.</text>
</comment>
<evidence type="ECO:0000256" key="3">
    <source>
        <dbReference type="SAM" id="MobiDB-lite"/>
    </source>
</evidence>
<dbReference type="PANTHER" id="PTHR46508">
    <property type="entry name" value="PHD FINGER FAMILY PROTEIN"/>
    <property type="match status" value="1"/>
</dbReference>
<dbReference type="GO" id="GO:0005634">
    <property type="term" value="C:nucleus"/>
    <property type="evidence" value="ECO:0007669"/>
    <property type="project" value="UniProtKB-SubCell"/>
</dbReference>
<feature type="compositionally biased region" description="Basic and acidic residues" evidence="3">
    <location>
        <begin position="446"/>
        <end position="455"/>
    </location>
</feature>
<dbReference type="AlphaFoldDB" id="A0A8J5T7Q1"/>
<evidence type="ECO:0000313" key="6">
    <source>
        <dbReference type="Proteomes" id="UP000729402"/>
    </source>
</evidence>
<evidence type="ECO:0000256" key="2">
    <source>
        <dbReference type="ARBA" id="ARBA00023242"/>
    </source>
</evidence>
<proteinExistence type="predicted"/>
<keyword evidence="2" id="KW-0539">Nucleus</keyword>
<evidence type="ECO:0000259" key="4">
    <source>
        <dbReference type="Pfam" id="PF16135"/>
    </source>
</evidence>
<feature type="domain" description="Tify" evidence="4">
    <location>
        <begin position="876"/>
        <end position="926"/>
    </location>
</feature>
<protein>
    <recommendedName>
        <fullName evidence="4">Tify domain-containing protein</fullName>
    </recommendedName>
</protein>
<dbReference type="Pfam" id="PF16135">
    <property type="entry name" value="TDBD"/>
    <property type="match status" value="1"/>
</dbReference>
<evidence type="ECO:0000256" key="1">
    <source>
        <dbReference type="ARBA" id="ARBA00004123"/>
    </source>
</evidence>
<accession>A0A8J5T7Q1</accession>
<reference evidence="5" key="1">
    <citation type="journal article" date="2021" name="bioRxiv">
        <title>Whole Genome Assembly and Annotation of Northern Wild Rice, Zizania palustris L., Supports a Whole Genome Duplication in the Zizania Genus.</title>
        <authorList>
            <person name="Haas M."/>
            <person name="Kono T."/>
            <person name="Macchietto M."/>
            <person name="Millas R."/>
            <person name="McGilp L."/>
            <person name="Shao M."/>
            <person name="Duquette J."/>
            <person name="Hirsch C.N."/>
            <person name="Kimball J."/>
        </authorList>
    </citation>
    <scope>NUCLEOTIDE SEQUENCE</scope>
    <source>
        <tissue evidence="5">Fresh leaf tissue</tissue>
    </source>
</reference>
<dbReference type="OrthoDB" id="429143at2759"/>
<comment type="subcellular location">
    <subcellularLocation>
        <location evidence="1">Nucleus</location>
    </subcellularLocation>
</comment>
<feature type="region of interest" description="Disordered" evidence="3">
    <location>
        <begin position="442"/>
        <end position="465"/>
    </location>
</feature>
<sequence length="1007" mass="112315">MDVKDLFAEIGMKEEDITTMLFGKKVVELTEDAFDNSKEERDIFEGLFCRTGADGVTTSLKGASKEELISINTPSSSISNHNSVRCRIVESFTHGNLSSYLVFCHNANHQTQKKVAFLDVASAPAPMVQWTPPSIERVYTRRAVALRNQRAKLCRVLDLEKVEITGVRQHKDGYGHAVLWNHLRLHANLLMMDAGWKIEERERGDKSKVDKVYEAPDKVMRLYSLPRAWKCFGQWLLMSSCGFGGNDYGRVWFNIHDFLSDLKNTLLCLEHEVRLPKQSLSFLNQWQLLDPFMAVVCIDKKVAALKNGVALKAVNSTVTFVSCTEGKLLSIRNASNSLGLNHANNYSSTHPRSRKNLLPLLQSDPLYFPPNSSSDYLAENIQIKGPDFHACDVMETANVDNSADSTSDELLLGAKLLFSHEMDEMLTGTMDDISNEQHFTAAVSDSQEKNSDAGDRPSGPSSLLSEMDRDLKANKNDINNEQYDSAVVPEPQLVNKDVEDGPVGAPSLLPQKDTVLEGNETSLEEVTETRLLSCEATDSALMISEPQLLFVSPQDGTLSFMNDSMYSQEMRSCLSASDDTLGTNMQLNIHSSVYEASLIQGFLYLDNKGSPICWTFVNPEPPRQLVCTSGSQPTSKAFDLHGEMNIQSEPLTSEPKQTSAFDSSENSRKRSKKAANIEDKTSRKKQKINDVPVSYRAIDQYMECTTKNPAVRLICNGKEQIRAANIEHVSLNLLPGNNSDKNEGTEKPVLVNNNGNDQAGVSIGSTEMIVLEKSPKRQKTTLLHRCKFGDSDLLVTAVIHRLTARYRNHSSQRPAKKVGFKRLPRCRWESEERYDMNNIPKGARTVLGKLLEMGIVCKVNILQYRRPGGKIVLKDGNITKKGIRCRCCDTVFTMSGFKCHAGLQQEIPSLNLFLGSGKSYTLCQLQAWSIEHKARKERAQKRTPLQVDQNDDTCGLCGDGGDLICCDNCPASYHQDCLPCQVCFPDVRPPFLWLTNVLICSGALFRK</sequence>
<evidence type="ECO:0000313" key="5">
    <source>
        <dbReference type="EMBL" id="KAG8082047.1"/>
    </source>
</evidence>
<organism evidence="5 6">
    <name type="scientific">Zizania palustris</name>
    <name type="common">Northern wild rice</name>
    <dbReference type="NCBI Taxonomy" id="103762"/>
    <lineage>
        <taxon>Eukaryota</taxon>
        <taxon>Viridiplantae</taxon>
        <taxon>Streptophyta</taxon>
        <taxon>Embryophyta</taxon>
        <taxon>Tracheophyta</taxon>
        <taxon>Spermatophyta</taxon>
        <taxon>Magnoliopsida</taxon>
        <taxon>Liliopsida</taxon>
        <taxon>Poales</taxon>
        <taxon>Poaceae</taxon>
        <taxon>BOP clade</taxon>
        <taxon>Oryzoideae</taxon>
        <taxon>Oryzeae</taxon>
        <taxon>Zizaniinae</taxon>
        <taxon>Zizania</taxon>
    </lineage>
</organism>
<name>A0A8J5T7Q1_ZIZPA</name>
<keyword evidence="6" id="KW-1185">Reference proteome</keyword>